<dbReference type="InterPro" id="IPR013083">
    <property type="entry name" value="Znf_RING/FYVE/PHD"/>
</dbReference>
<feature type="domain" description="PHD-type" evidence="15">
    <location>
        <begin position="746"/>
        <end position="823"/>
    </location>
</feature>
<protein>
    <recommendedName>
        <fullName evidence="2">histone acetyltransferase</fullName>
        <ecNumber evidence="2">2.3.1.48</ecNumber>
    </recommendedName>
</protein>
<dbReference type="SMART" id="SM00291">
    <property type="entry name" value="ZnF_ZZ"/>
    <property type="match status" value="3"/>
</dbReference>
<dbReference type="SUPFAM" id="SSF57850">
    <property type="entry name" value="RING/U-box"/>
    <property type="match status" value="3"/>
</dbReference>
<keyword evidence="9" id="KW-0010">Activator</keyword>
<dbReference type="GO" id="GO:0045944">
    <property type="term" value="P:positive regulation of transcription by RNA polymerase II"/>
    <property type="evidence" value="ECO:0007669"/>
    <property type="project" value="TreeGrafter"/>
</dbReference>
<evidence type="ECO:0000256" key="7">
    <source>
        <dbReference type="ARBA" id="ARBA00022853"/>
    </source>
</evidence>
<dbReference type="SUPFAM" id="SSF57933">
    <property type="entry name" value="TAZ domain"/>
    <property type="match status" value="2"/>
</dbReference>
<dbReference type="EMBL" id="SDMP01000010">
    <property type="protein sequence ID" value="RYR32764.1"/>
    <property type="molecule type" value="Genomic_DNA"/>
</dbReference>
<dbReference type="InterPro" id="IPR035898">
    <property type="entry name" value="TAZ_dom_sf"/>
</dbReference>
<dbReference type="SMART" id="SM01250">
    <property type="entry name" value="KAT11"/>
    <property type="match status" value="1"/>
</dbReference>
<feature type="domain" description="ZZ-type" evidence="17">
    <location>
        <begin position="1130"/>
        <end position="1186"/>
    </location>
</feature>
<accession>A0A445B250</accession>
<keyword evidence="8" id="KW-0805">Transcription regulation</keyword>
<dbReference type="InterPro" id="IPR031162">
    <property type="entry name" value="CBP_P300_HAT"/>
</dbReference>
<evidence type="ECO:0000256" key="13">
    <source>
        <dbReference type="ARBA" id="ARBA00048017"/>
    </source>
</evidence>
<dbReference type="InterPro" id="IPR000433">
    <property type="entry name" value="Znf_ZZ"/>
</dbReference>
<evidence type="ECO:0000313" key="20">
    <source>
        <dbReference type="Proteomes" id="UP000289738"/>
    </source>
</evidence>
<feature type="domain" description="TAZ-type" evidence="16">
    <location>
        <begin position="1304"/>
        <end position="1388"/>
    </location>
</feature>
<dbReference type="Gene3D" id="3.30.60.90">
    <property type="match status" value="3"/>
</dbReference>
<evidence type="ECO:0000259" key="18">
    <source>
        <dbReference type="PROSITE" id="PS51727"/>
    </source>
</evidence>
<dbReference type="GO" id="GO:0004402">
    <property type="term" value="F:histone acetyltransferase activity"/>
    <property type="evidence" value="ECO:0007669"/>
    <property type="project" value="InterPro"/>
</dbReference>
<evidence type="ECO:0000256" key="4">
    <source>
        <dbReference type="ARBA" id="ARBA00022723"/>
    </source>
</evidence>
<evidence type="ECO:0000256" key="5">
    <source>
        <dbReference type="ARBA" id="ARBA00022771"/>
    </source>
</evidence>
<dbReference type="Pfam" id="PF08214">
    <property type="entry name" value="HAT_KAT11"/>
    <property type="match status" value="1"/>
</dbReference>
<evidence type="ECO:0000256" key="8">
    <source>
        <dbReference type="ARBA" id="ARBA00023015"/>
    </source>
</evidence>
<dbReference type="SMART" id="SM00551">
    <property type="entry name" value="ZnF_TAZ"/>
    <property type="match status" value="2"/>
</dbReference>
<keyword evidence="5 14" id="KW-0863">Zinc-finger</keyword>
<dbReference type="SMART" id="SM00249">
    <property type="entry name" value="PHD"/>
    <property type="match status" value="1"/>
</dbReference>
<dbReference type="Proteomes" id="UP000289738">
    <property type="component" value="Chromosome A10"/>
</dbReference>
<dbReference type="PANTHER" id="PTHR13808">
    <property type="entry name" value="CBP/P300-RELATED"/>
    <property type="match status" value="1"/>
</dbReference>
<proteinExistence type="predicted"/>
<name>A0A445B250_ARAHY</name>
<dbReference type="PROSITE" id="PS50134">
    <property type="entry name" value="ZF_TAZ"/>
    <property type="match status" value="2"/>
</dbReference>
<dbReference type="Gene3D" id="1.20.1020.10">
    <property type="entry name" value="TAZ domain"/>
    <property type="match status" value="2"/>
</dbReference>
<dbReference type="PROSITE" id="PS50016">
    <property type="entry name" value="ZF_PHD_2"/>
    <property type="match status" value="1"/>
</dbReference>
<keyword evidence="20" id="KW-1185">Reference proteome</keyword>
<dbReference type="GO" id="GO:0005667">
    <property type="term" value="C:transcription regulator complex"/>
    <property type="evidence" value="ECO:0007669"/>
    <property type="project" value="TreeGrafter"/>
</dbReference>
<comment type="subcellular location">
    <subcellularLocation>
        <location evidence="1">Nucleus</location>
    </subcellularLocation>
</comment>
<keyword evidence="11" id="KW-0539">Nucleus</keyword>
<keyword evidence="3" id="KW-0808">Transferase</keyword>
<dbReference type="GO" id="GO:0031490">
    <property type="term" value="F:chromatin DNA binding"/>
    <property type="evidence" value="ECO:0007669"/>
    <property type="project" value="TreeGrafter"/>
</dbReference>
<dbReference type="PROSITE" id="PS51727">
    <property type="entry name" value="CBP_P300_HAT"/>
    <property type="match status" value="2"/>
</dbReference>
<sequence length="1642" mass="187173">MNPRGFNLGSTCRQMPRHSPSFAPILPQDGGFHLSQQYVRNQVGFSTDWKEHPRIHHCRNFITSRIKTMFCLEGFHDESALQMVDIIEYWLFQYATSEEEYMNQETLGQRMQTVIQRLHEKDCNSTINPTSLHAMSNVCLAEPTFQNLASPNIVHEPVCIDNRDCLGTIQKSEPTIFLTTMGKSPLTESLNLFSNLDVSRETPEVPNPFPGMRSSCEHLSLREYHHQKLDFHQNSEHFMQPYELCSNASIPQTSSCFVDQDQQCYPMLGNKTLNEPQIPTTLLTGVDQFASASAAGHFCLDGSTVNSDSGLKASVEQRIMLEYFRYKNLNNVSGDSPIPFTNYLHLRVCSNGICICDQSIKLSFHLKYCQSVQCQICSQWRLLCVSGIPESHLEHTNCMILDSVETDINAPSGISDVVPPPTKRLKVDPANIVSDPLTQKMGEPFFKPVGFPQLQQQPESPPSSIHSEVTSCSMEQYTNPNLDSVISEIKISTIDGTSGHTFKSNNISSEGLEGDHISKESNAKDRDVTACSNLKENVINETKNISTDDIVGQTFNRENIPSEGLEADHIPDGFKPNDAAVTTRSNINENLVTEIKNSVADDRDGHTLKKPIDHDVTARNNLKESVVEDIEEVQAGIEFNQGAKNSKKVIELKAHQQKEIRSSNSVSLTEFFTSDQIKQHIMSLRMQFGHGSTEEESRIAANTCQLCEMQKLFFSPVPIYCLCCGLRIKRNKYYYYRKTDEVVSQHCFCTACHNISRGGSITYNGISVSKELLDKKRNDEVLEESWVQCDKCKGWQHQVCALYNNKSDLDSSAEYICPRCRIKDIENGTHVPSPESAFFGAKDLPSTMLSDHLEKRLLKRLMQEREHWAKEKGITALDEVLAVEDLSVRVVLSVDKQLRVNKQFLDIFPEENYPVEFPYRLQKIEGVDVCLFGMYVQEFGSDCGYPNQRSVYISYLDSVKYFRPERETVTGEALRTFVYHEILIGYLDYCKKRGFTTCYIWACPPLKGEDYVLYHSMLRKAAEENIVVGVTNVYEHFFVPSGKFDSKVTAARLPYFDGDFWSGNAMDLARKIEQESGGDYEKTLKEQVTKRTLKTMGYVNPSKGSAKDILVMIKLGQTMLSFKEDFILVHLQYECMHCHEVMVSGRRWFCTECKNFQECERCHTADSHTSVSGEKHTLCQVLMDDATLDTKENDTILDNELFENRPNFLIFCQKNQLQFDTLRRAKYSSMMILYHLRAPTLPSVAQTCSICSKHNVFQHSWKCDICPEFTTCTACYKESGANCHPHKLSRTSSTTLSRSRNLELMENSVMIQKLMKILQHASRCRSSKTQPCSYPNCLQIKMLFYHASKCTVRVAGGCQICKKAWLALTMHSRNCRDSSCHVPRCMDLKKHAEWIAMQFESRRRAAVVLMDDATLDTKENDTILDNKLFENRPNFLIFCQKNQLQFDTLRRAKYSSMMILYHLRAPTLPSIAEICSICSKHNVFQHSWKCDICPEFTTCTACYKKRSANCHPHKLSRTSSITLSQSRNLELMENSVMIQKLMKILQHASRCRSSKTQPCSYPNCLQIKMLFYHASKCTVRVAGGCQICKKAWLAITMHSRNCRDSPCLVPRCTDLKKHAEWIAMQFESRRRAAVVESIRGLI</sequence>
<comment type="catalytic activity">
    <reaction evidence="13">
        <text>L-lysyl-[protein] + acetyl-CoA = N(6)-acetyl-L-lysyl-[protein] + CoA + H(+)</text>
        <dbReference type="Rhea" id="RHEA:45948"/>
        <dbReference type="Rhea" id="RHEA-COMP:9752"/>
        <dbReference type="Rhea" id="RHEA-COMP:10731"/>
        <dbReference type="ChEBI" id="CHEBI:15378"/>
        <dbReference type="ChEBI" id="CHEBI:29969"/>
        <dbReference type="ChEBI" id="CHEBI:57287"/>
        <dbReference type="ChEBI" id="CHEBI:57288"/>
        <dbReference type="ChEBI" id="CHEBI:61930"/>
        <dbReference type="EC" id="2.3.1.48"/>
    </reaction>
</comment>
<evidence type="ECO:0000256" key="9">
    <source>
        <dbReference type="ARBA" id="ARBA00023159"/>
    </source>
</evidence>
<dbReference type="Pfam" id="PF00628">
    <property type="entry name" value="PHD"/>
    <property type="match status" value="1"/>
</dbReference>
<keyword evidence="7" id="KW-0156">Chromatin regulator</keyword>
<evidence type="ECO:0000256" key="10">
    <source>
        <dbReference type="ARBA" id="ARBA00023163"/>
    </source>
</evidence>
<dbReference type="SUPFAM" id="SSF57903">
    <property type="entry name" value="FYVE/PHD zinc finger"/>
    <property type="match status" value="1"/>
</dbReference>
<keyword evidence="6" id="KW-0862">Zinc</keyword>
<keyword evidence="12" id="KW-0012">Acyltransferase</keyword>
<dbReference type="PANTHER" id="PTHR13808:SF53">
    <property type="entry name" value="HISTONE ACETYLTRANSFERASE HAC2"/>
    <property type="match status" value="1"/>
</dbReference>
<evidence type="ECO:0000256" key="11">
    <source>
        <dbReference type="ARBA" id="ARBA00023242"/>
    </source>
</evidence>
<evidence type="ECO:0000256" key="2">
    <source>
        <dbReference type="ARBA" id="ARBA00013184"/>
    </source>
</evidence>
<evidence type="ECO:0000259" key="15">
    <source>
        <dbReference type="PROSITE" id="PS50016"/>
    </source>
</evidence>
<dbReference type="EC" id="2.3.1.48" evidence="2"/>
<dbReference type="GO" id="GO:0008270">
    <property type="term" value="F:zinc ion binding"/>
    <property type="evidence" value="ECO:0007669"/>
    <property type="project" value="UniProtKB-KW"/>
</dbReference>
<dbReference type="GO" id="GO:0005634">
    <property type="term" value="C:nucleus"/>
    <property type="evidence" value="ECO:0007669"/>
    <property type="project" value="UniProtKB-SubCell"/>
</dbReference>
<gene>
    <name evidence="19" type="ORF">Ahy_A10g047292</name>
</gene>
<dbReference type="Pfam" id="PF02135">
    <property type="entry name" value="zf-TAZ"/>
    <property type="match status" value="2"/>
</dbReference>
<dbReference type="GO" id="GO:0003713">
    <property type="term" value="F:transcription coactivator activity"/>
    <property type="evidence" value="ECO:0007669"/>
    <property type="project" value="TreeGrafter"/>
</dbReference>
<evidence type="ECO:0000256" key="6">
    <source>
        <dbReference type="ARBA" id="ARBA00022833"/>
    </source>
</evidence>
<comment type="caution">
    <text evidence="19">The sequence shown here is derived from an EMBL/GenBank/DDBJ whole genome shotgun (WGS) entry which is preliminary data.</text>
</comment>
<feature type="domain" description="TAZ-type" evidence="16">
    <location>
        <begin position="1531"/>
        <end position="1615"/>
    </location>
</feature>
<dbReference type="InterPro" id="IPR001965">
    <property type="entry name" value="Znf_PHD"/>
</dbReference>
<evidence type="ECO:0000259" key="17">
    <source>
        <dbReference type="PROSITE" id="PS50135"/>
    </source>
</evidence>
<evidence type="ECO:0000256" key="14">
    <source>
        <dbReference type="PROSITE-ProRule" id="PRU00228"/>
    </source>
</evidence>
<dbReference type="InterPro" id="IPR013178">
    <property type="entry name" value="Histone_AcTrfase_Rtt109/CBP"/>
</dbReference>
<dbReference type="InterPro" id="IPR000197">
    <property type="entry name" value="Znf_TAZ"/>
</dbReference>
<evidence type="ECO:0000259" key="16">
    <source>
        <dbReference type="PROSITE" id="PS50134"/>
    </source>
</evidence>
<dbReference type="Gene3D" id="3.30.40.10">
    <property type="entry name" value="Zinc/RING finger domain, C3HC4 (zinc finger)"/>
    <property type="match status" value="1"/>
</dbReference>
<dbReference type="GO" id="GO:0000123">
    <property type="term" value="C:histone acetyltransferase complex"/>
    <property type="evidence" value="ECO:0007669"/>
    <property type="project" value="TreeGrafter"/>
</dbReference>
<evidence type="ECO:0000256" key="1">
    <source>
        <dbReference type="ARBA" id="ARBA00004123"/>
    </source>
</evidence>
<dbReference type="STRING" id="3818.A0A445B250"/>
<keyword evidence="4" id="KW-0479">Metal-binding</keyword>
<dbReference type="InterPro" id="IPR019787">
    <property type="entry name" value="Znf_PHD-finger"/>
</dbReference>
<dbReference type="CDD" id="cd15614">
    <property type="entry name" value="PHD_HAC_like"/>
    <property type="match status" value="1"/>
</dbReference>
<dbReference type="InterPro" id="IPR043145">
    <property type="entry name" value="Znf_ZZ_sf"/>
</dbReference>
<reference evidence="19 20" key="1">
    <citation type="submission" date="2019-01" db="EMBL/GenBank/DDBJ databases">
        <title>Sequencing of cultivated peanut Arachis hypogaea provides insights into genome evolution and oil improvement.</title>
        <authorList>
            <person name="Chen X."/>
        </authorList>
    </citation>
    <scope>NUCLEOTIDE SEQUENCE [LARGE SCALE GENOMIC DNA]</scope>
    <source>
        <strain evidence="20">cv. Fuhuasheng</strain>
        <tissue evidence="19">Leaves</tissue>
    </source>
</reference>
<evidence type="ECO:0000256" key="3">
    <source>
        <dbReference type="ARBA" id="ARBA00022679"/>
    </source>
</evidence>
<evidence type="ECO:0000256" key="12">
    <source>
        <dbReference type="ARBA" id="ARBA00023315"/>
    </source>
</evidence>
<dbReference type="PROSITE" id="PS50135">
    <property type="entry name" value="ZF_ZZ_2"/>
    <property type="match status" value="1"/>
</dbReference>
<evidence type="ECO:0000313" key="19">
    <source>
        <dbReference type="EMBL" id="RYR32764.1"/>
    </source>
</evidence>
<dbReference type="InterPro" id="IPR011011">
    <property type="entry name" value="Znf_FYVE_PHD"/>
</dbReference>
<feature type="domain" description="CBP/p300-type HAT" evidence="18">
    <location>
        <begin position="1416"/>
        <end position="1468"/>
    </location>
</feature>
<keyword evidence="10" id="KW-0804">Transcription</keyword>
<organism evidence="19 20">
    <name type="scientific">Arachis hypogaea</name>
    <name type="common">Peanut</name>
    <dbReference type="NCBI Taxonomy" id="3818"/>
    <lineage>
        <taxon>Eukaryota</taxon>
        <taxon>Viridiplantae</taxon>
        <taxon>Streptophyta</taxon>
        <taxon>Embryophyta</taxon>
        <taxon>Tracheophyta</taxon>
        <taxon>Spermatophyta</taxon>
        <taxon>Magnoliopsida</taxon>
        <taxon>eudicotyledons</taxon>
        <taxon>Gunneridae</taxon>
        <taxon>Pentapetalae</taxon>
        <taxon>rosids</taxon>
        <taxon>fabids</taxon>
        <taxon>Fabales</taxon>
        <taxon>Fabaceae</taxon>
        <taxon>Papilionoideae</taxon>
        <taxon>50 kb inversion clade</taxon>
        <taxon>dalbergioids sensu lato</taxon>
        <taxon>Dalbergieae</taxon>
        <taxon>Pterocarpus clade</taxon>
        <taxon>Arachis</taxon>
    </lineage>
</organism>
<feature type="domain" description="CBP/p300-type HAT" evidence="18">
    <location>
        <begin position="838"/>
        <end position="1241"/>
    </location>
</feature>